<name>A0AAV4XS62_CAEEX</name>
<dbReference type="EMBL" id="BPLR01000690">
    <property type="protein sequence ID" value="GIY96679.1"/>
    <property type="molecule type" value="Genomic_DNA"/>
</dbReference>
<accession>A0AAV4XS62</accession>
<dbReference type="Proteomes" id="UP001054945">
    <property type="component" value="Unassembled WGS sequence"/>
</dbReference>
<proteinExistence type="predicted"/>
<reference evidence="1 2" key="1">
    <citation type="submission" date="2021-06" db="EMBL/GenBank/DDBJ databases">
        <title>Caerostris extrusa draft genome.</title>
        <authorList>
            <person name="Kono N."/>
            <person name="Arakawa K."/>
        </authorList>
    </citation>
    <scope>NUCLEOTIDE SEQUENCE [LARGE SCALE GENOMIC DNA]</scope>
</reference>
<protein>
    <submittedName>
        <fullName evidence="1">Uncharacterized protein</fullName>
    </submittedName>
</protein>
<evidence type="ECO:0000313" key="1">
    <source>
        <dbReference type="EMBL" id="GIY96679.1"/>
    </source>
</evidence>
<organism evidence="1 2">
    <name type="scientific">Caerostris extrusa</name>
    <name type="common">Bark spider</name>
    <name type="synonym">Caerostris bankana</name>
    <dbReference type="NCBI Taxonomy" id="172846"/>
    <lineage>
        <taxon>Eukaryota</taxon>
        <taxon>Metazoa</taxon>
        <taxon>Ecdysozoa</taxon>
        <taxon>Arthropoda</taxon>
        <taxon>Chelicerata</taxon>
        <taxon>Arachnida</taxon>
        <taxon>Araneae</taxon>
        <taxon>Araneomorphae</taxon>
        <taxon>Entelegynae</taxon>
        <taxon>Araneoidea</taxon>
        <taxon>Araneidae</taxon>
        <taxon>Caerostris</taxon>
    </lineage>
</organism>
<keyword evidence="2" id="KW-1185">Reference proteome</keyword>
<comment type="caution">
    <text evidence="1">The sequence shown here is derived from an EMBL/GenBank/DDBJ whole genome shotgun (WGS) entry which is preliminary data.</text>
</comment>
<sequence>MYSHRIIPLDTLFYRYTRILRKDTPDTKQELRLLWKSVGVSSPFNPFRSLESLGDWPGCLSTPEDCWEVYHLIGNGSRK</sequence>
<gene>
    <name evidence="1" type="ORF">CEXT_281671</name>
</gene>
<dbReference type="AlphaFoldDB" id="A0AAV4XS62"/>
<evidence type="ECO:0000313" key="2">
    <source>
        <dbReference type="Proteomes" id="UP001054945"/>
    </source>
</evidence>